<gene>
    <name evidence="2" type="ORF">BDY17DRAFT_51465</name>
</gene>
<accession>A0A6A6PGS7</accession>
<evidence type="ECO:0000256" key="1">
    <source>
        <dbReference type="SAM" id="MobiDB-lite"/>
    </source>
</evidence>
<feature type="region of interest" description="Disordered" evidence="1">
    <location>
        <begin position="1"/>
        <end position="32"/>
    </location>
</feature>
<name>A0A6A6PGS7_9PEZI</name>
<evidence type="ECO:0000313" key="2">
    <source>
        <dbReference type="EMBL" id="KAF2479189.1"/>
    </source>
</evidence>
<dbReference type="GeneID" id="54479464"/>
<feature type="region of interest" description="Disordered" evidence="1">
    <location>
        <begin position="370"/>
        <end position="466"/>
    </location>
</feature>
<dbReference type="AlphaFoldDB" id="A0A6A6PGS7"/>
<feature type="region of interest" description="Disordered" evidence="1">
    <location>
        <begin position="187"/>
        <end position="211"/>
    </location>
</feature>
<sequence>MSAVESMPRNVSTSTRSASASARIPLRHPTPDLQTLKGAYVQNVQRLERSAEELSAGGSDIGEEIRKMNESSRQSSYYSFSQPGSPHSLRKASSRCSTGHASNAFVTSPTWSRPSVDRITSAPLHHQPFYQPAQQGVSTEFPPWSSPPLNSWEEREGAIPDAAPSCQRPISSSTFQHAQTAFHDFDGAHFTPHYDQNGHEIPPPSQRYSSSTITPSLLRAPYVPNYPPAMPRLGQDMVYYPAPVPKILNFPKKLSQLPAASVQSKRRAELANQATRDLGDTASWHSSENGDHNDSRTASFRTSTSRGLDRRLNSSVANLAPQARAELFFSRQAVKHDIQLPQSGSAVAALDEMLAASALAPAHGFGFRHYPDSPNKNGAGEAMQRPTSSLSGPLGKATSSISVPSRASDDKASSTGPKKLKKRRSRMDLETGSVETRSQTSTATDERPLTADTEHESQHGDEELPTETIYAKPSTLIAELQVRKAQQKSRSRTAATAYPNGMYSTLLELDAVEEVARRNRKARRIALAWEDPEDRASLPEAEDENEDLPLGMLYRSKDAEMLRAIGPMKDWERPVGLLERRQLEDAEPLSARKNRLNGIAPGSIRSGGLLGMQSQVSLNGNGAIANQQEDEEETLAQRQKRIRSLNVPGETAPIAPQATQEAAFPDDVLSRFAEFDIAIEPAQNTAKAADLASTADEGEEETLTQRKARLQRDRQASGKPFGTITGFATAPYHGNGLAVQPPLSSSIPFMPSPYANQPYIPPYQHQAFYPAGPAQLPGRLPAAYAQSLRAPITAGGGAPEEQIDGVQRAAIDHWRATVGPS</sequence>
<dbReference type="RefSeq" id="XP_033585759.1">
    <property type="nucleotide sequence ID" value="XM_033738462.1"/>
</dbReference>
<dbReference type="EMBL" id="MU001642">
    <property type="protein sequence ID" value="KAF2479189.1"/>
    <property type="molecule type" value="Genomic_DNA"/>
</dbReference>
<feature type="compositionally biased region" description="Polar residues" evidence="1">
    <location>
        <begin position="433"/>
        <end position="443"/>
    </location>
</feature>
<feature type="compositionally biased region" description="Low complexity" evidence="1">
    <location>
        <begin position="296"/>
        <end position="306"/>
    </location>
</feature>
<feature type="compositionally biased region" description="Basic and acidic residues" evidence="1">
    <location>
        <begin position="444"/>
        <end position="462"/>
    </location>
</feature>
<organism evidence="2 3">
    <name type="scientific">Neohortaea acidophila</name>
    <dbReference type="NCBI Taxonomy" id="245834"/>
    <lineage>
        <taxon>Eukaryota</taxon>
        <taxon>Fungi</taxon>
        <taxon>Dikarya</taxon>
        <taxon>Ascomycota</taxon>
        <taxon>Pezizomycotina</taxon>
        <taxon>Dothideomycetes</taxon>
        <taxon>Dothideomycetidae</taxon>
        <taxon>Mycosphaerellales</taxon>
        <taxon>Teratosphaeriaceae</taxon>
        <taxon>Neohortaea</taxon>
    </lineage>
</organism>
<protein>
    <submittedName>
        <fullName evidence="2">Uncharacterized protein</fullName>
    </submittedName>
</protein>
<evidence type="ECO:0000313" key="3">
    <source>
        <dbReference type="Proteomes" id="UP000799767"/>
    </source>
</evidence>
<dbReference type="OrthoDB" id="5288142at2759"/>
<reference evidence="2" key="1">
    <citation type="journal article" date="2020" name="Stud. Mycol.">
        <title>101 Dothideomycetes genomes: a test case for predicting lifestyles and emergence of pathogens.</title>
        <authorList>
            <person name="Haridas S."/>
            <person name="Albert R."/>
            <person name="Binder M."/>
            <person name="Bloem J."/>
            <person name="Labutti K."/>
            <person name="Salamov A."/>
            <person name="Andreopoulos B."/>
            <person name="Baker S."/>
            <person name="Barry K."/>
            <person name="Bills G."/>
            <person name="Bluhm B."/>
            <person name="Cannon C."/>
            <person name="Castanera R."/>
            <person name="Culley D."/>
            <person name="Daum C."/>
            <person name="Ezra D."/>
            <person name="Gonzalez J."/>
            <person name="Henrissat B."/>
            <person name="Kuo A."/>
            <person name="Liang C."/>
            <person name="Lipzen A."/>
            <person name="Lutzoni F."/>
            <person name="Magnuson J."/>
            <person name="Mondo S."/>
            <person name="Nolan M."/>
            <person name="Ohm R."/>
            <person name="Pangilinan J."/>
            <person name="Park H.-J."/>
            <person name="Ramirez L."/>
            <person name="Alfaro M."/>
            <person name="Sun H."/>
            <person name="Tritt A."/>
            <person name="Yoshinaga Y."/>
            <person name="Zwiers L.-H."/>
            <person name="Turgeon B."/>
            <person name="Goodwin S."/>
            <person name="Spatafora J."/>
            <person name="Crous P."/>
            <person name="Grigoriev I."/>
        </authorList>
    </citation>
    <scope>NUCLEOTIDE SEQUENCE</scope>
    <source>
        <strain evidence="2">CBS 113389</strain>
    </source>
</reference>
<proteinExistence type="predicted"/>
<dbReference type="Proteomes" id="UP000799767">
    <property type="component" value="Unassembled WGS sequence"/>
</dbReference>
<keyword evidence="3" id="KW-1185">Reference proteome</keyword>
<feature type="compositionally biased region" description="Low complexity" evidence="1">
    <location>
        <begin position="71"/>
        <end position="82"/>
    </location>
</feature>
<feature type="compositionally biased region" description="Polar residues" evidence="1">
    <location>
        <begin position="385"/>
        <end position="405"/>
    </location>
</feature>
<feature type="region of interest" description="Disordered" evidence="1">
    <location>
        <begin position="51"/>
        <end position="95"/>
    </location>
</feature>
<feature type="region of interest" description="Disordered" evidence="1">
    <location>
        <begin position="278"/>
        <end position="308"/>
    </location>
</feature>
<feature type="compositionally biased region" description="Low complexity" evidence="1">
    <location>
        <begin position="12"/>
        <end position="23"/>
    </location>
</feature>